<evidence type="ECO:0000256" key="6">
    <source>
        <dbReference type="SAM" id="MobiDB-lite"/>
    </source>
</evidence>
<dbReference type="PANTHER" id="PTHR47424">
    <property type="entry name" value="REGULATORY PROTEIN GAL4"/>
    <property type="match status" value="1"/>
</dbReference>
<organism evidence="8 9">
    <name type="scientific">Hyaloscypha variabilis (strain UAMH 11265 / GT02V1 / F)</name>
    <name type="common">Meliniomyces variabilis</name>
    <dbReference type="NCBI Taxonomy" id="1149755"/>
    <lineage>
        <taxon>Eukaryota</taxon>
        <taxon>Fungi</taxon>
        <taxon>Dikarya</taxon>
        <taxon>Ascomycota</taxon>
        <taxon>Pezizomycotina</taxon>
        <taxon>Leotiomycetes</taxon>
        <taxon>Helotiales</taxon>
        <taxon>Hyaloscyphaceae</taxon>
        <taxon>Hyaloscypha</taxon>
        <taxon>Hyaloscypha variabilis</taxon>
    </lineage>
</organism>
<dbReference type="Gene3D" id="4.10.240.10">
    <property type="entry name" value="Zn(2)-C6 fungal-type DNA-binding domain"/>
    <property type="match status" value="1"/>
</dbReference>
<evidence type="ECO:0000256" key="2">
    <source>
        <dbReference type="ARBA" id="ARBA00023015"/>
    </source>
</evidence>
<dbReference type="SMART" id="SM00066">
    <property type="entry name" value="GAL4"/>
    <property type="match status" value="1"/>
</dbReference>
<proteinExistence type="predicted"/>
<evidence type="ECO:0000259" key="7">
    <source>
        <dbReference type="PROSITE" id="PS50048"/>
    </source>
</evidence>
<keyword evidence="3" id="KW-0238">DNA-binding</keyword>
<dbReference type="OrthoDB" id="424974at2759"/>
<evidence type="ECO:0000256" key="4">
    <source>
        <dbReference type="ARBA" id="ARBA00023163"/>
    </source>
</evidence>
<evidence type="ECO:0000256" key="5">
    <source>
        <dbReference type="ARBA" id="ARBA00023242"/>
    </source>
</evidence>
<evidence type="ECO:0000256" key="3">
    <source>
        <dbReference type="ARBA" id="ARBA00023125"/>
    </source>
</evidence>
<dbReference type="InterPro" id="IPR001138">
    <property type="entry name" value="Zn2Cys6_DnaBD"/>
</dbReference>
<dbReference type="CDD" id="cd12148">
    <property type="entry name" value="fungal_TF_MHR"/>
    <property type="match status" value="1"/>
</dbReference>
<dbReference type="PROSITE" id="PS50048">
    <property type="entry name" value="ZN2_CY6_FUNGAL_2"/>
    <property type="match status" value="1"/>
</dbReference>
<dbReference type="Pfam" id="PF04082">
    <property type="entry name" value="Fungal_trans"/>
    <property type="match status" value="1"/>
</dbReference>
<feature type="region of interest" description="Disordered" evidence="6">
    <location>
        <begin position="81"/>
        <end position="140"/>
    </location>
</feature>
<dbReference type="PANTHER" id="PTHR47424:SF3">
    <property type="entry name" value="REGULATORY PROTEIN GAL4"/>
    <property type="match status" value="1"/>
</dbReference>
<dbReference type="PRINTS" id="PR00755">
    <property type="entry name" value="AFLATOXINBRP"/>
</dbReference>
<dbReference type="AlphaFoldDB" id="A0A2J6S4Z3"/>
<evidence type="ECO:0000313" key="8">
    <source>
        <dbReference type="EMBL" id="PMD45840.1"/>
    </source>
</evidence>
<keyword evidence="2" id="KW-0805">Transcription regulation</keyword>
<dbReference type="CDD" id="cd00067">
    <property type="entry name" value="GAL4"/>
    <property type="match status" value="1"/>
</dbReference>
<dbReference type="PROSITE" id="PS00463">
    <property type="entry name" value="ZN2_CY6_FUNGAL_1"/>
    <property type="match status" value="1"/>
</dbReference>
<dbReference type="Proteomes" id="UP000235786">
    <property type="component" value="Unassembled WGS sequence"/>
</dbReference>
<keyword evidence="4" id="KW-0804">Transcription</keyword>
<feature type="compositionally biased region" description="Polar residues" evidence="6">
    <location>
        <begin position="104"/>
        <end position="113"/>
    </location>
</feature>
<dbReference type="GO" id="GO:0006351">
    <property type="term" value="P:DNA-templated transcription"/>
    <property type="evidence" value="ECO:0007669"/>
    <property type="project" value="InterPro"/>
</dbReference>
<evidence type="ECO:0000256" key="1">
    <source>
        <dbReference type="ARBA" id="ARBA00022723"/>
    </source>
</evidence>
<dbReference type="Pfam" id="PF00172">
    <property type="entry name" value="Zn_clus"/>
    <property type="match status" value="1"/>
</dbReference>
<name>A0A2J6S4Z3_HYAVF</name>
<feature type="domain" description="Zn(2)-C6 fungal-type" evidence="7">
    <location>
        <begin position="17"/>
        <end position="47"/>
    </location>
</feature>
<keyword evidence="1" id="KW-0479">Metal-binding</keyword>
<protein>
    <recommendedName>
        <fullName evidence="7">Zn(2)-C6 fungal-type domain-containing protein</fullName>
    </recommendedName>
</protein>
<dbReference type="InterPro" id="IPR051127">
    <property type="entry name" value="Fungal_SecMet_Regulators"/>
</dbReference>
<dbReference type="GO" id="GO:0005634">
    <property type="term" value="C:nucleus"/>
    <property type="evidence" value="ECO:0007669"/>
    <property type="project" value="TreeGrafter"/>
</dbReference>
<dbReference type="SUPFAM" id="SSF57701">
    <property type="entry name" value="Zn2/Cys6 DNA-binding domain"/>
    <property type="match status" value="1"/>
</dbReference>
<dbReference type="InterPro" id="IPR007219">
    <property type="entry name" value="XnlR_reg_dom"/>
</dbReference>
<dbReference type="GO" id="GO:0000435">
    <property type="term" value="P:positive regulation of transcription from RNA polymerase II promoter by galactose"/>
    <property type="evidence" value="ECO:0007669"/>
    <property type="project" value="TreeGrafter"/>
</dbReference>
<feature type="compositionally biased region" description="Polar residues" evidence="6">
    <location>
        <begin position="81"/>
        <end position="92"/>
    </location>
</feature>
<keyword evidence="9" id="KW-1185">Reference proteome</keyword>
<sequence>MADMDGPVRKRRKVSLACATCRERKIRCSGEKPVCASCHRRSEECSYAVRLESIPDMTESIQSVLDRLQRLESQNQALVRGQSISNAGSDLQTPVRESEDHALSSINVQQPSENLVRPSPTREEKRKRGMTPRTQPSDTRHLRRLSSNISHITLIDGATEVSRKSEEYDTSQELDQVPSNEADAMGASSVCDESSPLESTQYYGGSSGIAFMRVIRQVLGDKGQEEAVMTNTPSSTDGTNLGGFKQTVGSELLKLLPKFEGPRFRPDLFALPTRTLSDALLENYWNRVHPLCPLLHRPTFEAAYATLWNPAGEEPQFAQESDAGLGNIIDAGPSHQTFYCALNMMLALGTQFLNVSVSERNKITAMFEQRSKSLLAVDMMDRGSIAIVQTLLLNGQYLQSTFCPQRCWNSIGVACRIAQGLGLHVDQSPAQKTSLEQEMRRRVWYACMMLDVSGSMAMGRPLMILHKFSTLPPSPLDDDKPQSMQSLGLPAIGSFLEGIKLSDTLGTILTTIYDQNISNSNMSAGNQKHIQTPTEIDTVLELDKKLTKFQNELPIELRWASEGEKLRQSLGPSVGNLDMQSNALHARFLQSRILLFRTTFIQLCQDAVSKPNEESPNAFTDSEFGVDTFFVTRGAASCVASARELLKLIHRTSLSPSSDAWWYNVYHAHTAGMVVKLAQLCHPLKQIITASSLEESWELCRETLSKMNVYGQVPRRCLESLEAMQQKISRLEQLNSKQNFQAAPQSITESTDFGQQTFQEANSSGQIQMSQVQGIAPPQVSEHFIDIDGLMGSGVPLGRIPNRIESEDRNFPNWSKEFTDLWSFPGGEFGFDDLAFMQQL</sequence>
<dbReference type="STRING" id="1149755.A0A2J6S4Z3"/>
<dbReference type="GO" id="GO:0008270">
    <property type="term" value="F:zinc ion binding"/>
    <property type="evidence" value="ECO:0007669"/>
    <property type="project" value="InterPro"/>
</dbReference>
<keyword evidence="5" id="KW-0539">Nucleus</keyword>
<reference evidence="8 9" key="1">
    <citation type="submission" date="2016-04" db="EMBL/GenBank/DDBJ databases">
        <title>A degradative enzymes factory behind the ericoid mycorrhizal symbiosis.</title>
        <authorList>
            <consortium name="DOE Joint Genome Institute"/>
            <person name="Martino E."/>
            <person name="Morin E."/>
            <person name="Grelet G."/>
            <person name="Kuo A."/>
            <person name="Kohler A."/>
            <person name="Daghino S."/>
            <person name="Barry K."/>
            <person name="Choi C."/>
            <person name="Cichocki N."/>
            <person name="Clum A."/>
            <person name="Copeland A."/>
            <person name="Hainaut M."/>
            <person name="Haridas S."/>
            <person name="Labutti K."/>
            <person name="Lindquist E."/>
            <person name="Lipzen A."/>
            <person name="Khouja H.-R."/>
            <person name="Murat C."/>
            <person name="Ohm R."/>
            <person name="Olson A."/>
            <person name="Spatafora J."/>
            <person name="Veneault-Fourrey C."/>
            <person name="Henrissat B."/>
            <person name="Grigoriev I."/>
            <person name="Martin F."/>
            <person name="Perotto S."/>
        </authorList>
    </citation>
    <scope>NUCLEOTIDE SEQUENCE [LARGE SCALE GENOMIC DNA]</scope>
    <source>
        <strain evidence="8 9">F</strain>
    </source>
</reference>
<dbReference type="SMART" id="SM00906">
    <property type="entry name" value="Fungal_trans"/>
    <property type="match status" value="1"/>
</dbReference>
<dbReference type="InterPro" id="IPR036864">
    <property type="entry name" value="Zn2-C6_fun-type_DNA-bd_sf"/>
</dbReference>
<dbReference type="GO" id="GO:0000981">
    <property type="term" value="F:DNA-binding transcription factor activity, RNA polymerase II-specific"/>
    <property type="evidence" value="ECO:0007669"/>
    <property type="project" value="InterPro"/>
</dbReference>
<dbReference type="GO" id="GO:0000978">
    <property type="term" value="F:RNA polymerase II cis-regulatory region sequence-specific DNA binding"/>
    <property type="evidence" value="ECO:0007669"/>
    <property type="project" value="TreeGrafter"/>
</dbReference>
<accession>A0A2J6S4Z3</accession>
<gene>
    <name evidence="8" type="ORF">L207DRAFT_482374</name>
</gene>
<dbReference type="EMBL" id="KZ613940">
    <property type="protein sequence ID" value="PMD45840.1"/>
    <property type="molecule type" value="Genomic_DNA"/>
</dbReference>
<evidence type="ECO:0000313" key="9">
    <source>
        <dbReference type="Proteomes" id="UP000235786"/>
    </source>
</evidence>